<proteinExistence type="predicted"/>
<dbReference type="PANTHER" id="PTHR30055:SF234">
    <property type="entry name" value="HTH-TYPE TRANSCRIPTIONAL REGULATOR BETI"/>
    <property type="match status" value="1"/>
</dbReference>
<dbReference type="Gene3D" id="1.10.357.10">
    <property type="entry name" value="Tetracycline Repressor, domain 2"/>
    <property type="match status" value="1"/>
</dbReference>
<accession>A0A839E1W7</accession>
<keyword evidence="1" id="KW-0805">Transcription regulation</keyword>
<dbReference type="Proteomes" id="UP000569329">
    <property type="component" value="Unassembled WGS sequence"/>
</dbReference>
<keyword evidence="3" id="KW-0804">Transcription</keyword>
<protein>
    <submittedName>
        <fullName evidence="6">AcrR family transcriptional regulator</fullName>
    </submittedName>
</protein>
<evidence type="ECO:0000256" key="2">
    <source>
        <dbReference type="ARBA" id="ARBA00023125"/>
    </source>
</evidence>
<organism evidence="6 7">
    <name type="scientific">Halosaccharopolyspora lacisalsi</name>
    <dbReference type="NCBI Taxonomy" id="1000566"/>
    <lineage>
        <taxon>Bacteria</taxon>
        <taxon>Bacillati</taxon>
        <taxon>Actinomycetota</taxon>
        <taxon>Actinomycetes</taxon>
        <taxon>Pseudonocardiales</taxon>
        <taxon>Pseudonocardiaceae</taxon>
        <taxon>Halosaccharopolyspora</taxon>
    </lineage>
</organism>
<dbReference type="GO" id="GO:0000976">
    <property type="term" value="F:transcription cis-regulatory region binding"/>
    <property type="evidence" value="ECO:0007669"/>
    <property type="project" value="TreeGrafter"/>
</dbReference>
<dbReference type="InterPro" id="IPR023772">
    <property type="entry name" value="DNA-bd_HTH_TetR-type_CS"/>
</dbReference>
<feature type="DNA-binding region" description="H-T-H motif" evidence="4">
    <location>
        <begin position="38"/>
        <end position="57"/>
    </location>
</feature>
<keyword evidence="2 4" id="KW-0238">DNA-binding</keyword>
<dbReference type="InterPro" id="IPR050109">
    <property type="entry name" value="HTH-type_TetR-like_transc_reg"/>
</dbReference>
<sequence>MGEEPEVPRRRHDSAATRAALLQAASELFAERGFDQTTVRDVAAHAEVNQALLFRYFGSKQELFAEVLNRDSRQLLEGAPAEELPGRILKGLLSDRGDPGGEHPFTAMLRSFSDERAARVLREELGGSYVERLAELSDSDDAMLRADLVLAWFFGVGMVRSVLRKQPLADAPADALSEHMMRAISVLLERSDSSTPEEDS</sequence>
<keyword evidence="7" id="KW-1185">Reference proteome</keyword>
<dbReference type="InterPro" id="IPR001647">
    <property type="entry name" value="HTH_TetR"/>
</dbReference>
<evidence type="ECO:0000313" key="6">
    <source>
        <dbReference type="EMBL" id="MBA8825401.1"/>
    </source>
</evidence>
<name>A0A839E1W7_9PSEU</name>
<feature type="domain" description="HTH tetR-type" evidence="5">
    <location>
        <begin position="15"/>
        <end position="75"/>
    </location>
</feature>
<dbReference type="RefSeq" id="WP_182544589.1">
    <property type="nucleotide sequence ID" value="NZ_JACGWZ010000003.1"/>
</dbReference>
<comment type="caution">
    <text evidence="6">The sequence shown here is derived from an EMBL/GenBank/DDBJ whole genome shotgun (WGS) entry which is preliminary data.</text>
</comment>
<evidence type="ECO:0000256" key="1">
    <source>
        <dbReference type="ARBA" id="ARBA00023015"/>
    </source>
</evidence>
<evidence type="ECO:0000259" key="5">
    <source>
        <dbReference type="PROSITE" id="PS50977"/>
    </source>
</evidence>
<evidence type="ECO:0000256" key="3">
    <source>
        <dbReference type="ARBA" id="ARBA00023163"/>
    </source>
</evidence>
<dbReference type="GO" id="GO:0003700">
    <property type="term" value="F:DNA-binding transcription factor activity"/>
    <property type="evidence" value="ECO:0007669"/>
    <property type="project" value="TreeGrafter"/>
</dbReference>
<dbReference type="InterPro" id="IPR036271">
    <property type="entry name" value="Tet_transcr_reg_TetR-rel_C_sf"/>
</dbReference>
<dbReference type="PRINTS" id="PR00455">
    <property type="entry name" value="HTHTETR"/>
</dbReference>
<evidence type="ECO:0000256" key="4">
    <source>
        <dbReference type="PROSITE-ProRule" id="PRU00335"/>
    </source>
</evidence>
<dbReference type="SUPFAM" id="SSF48498">
    <property type="entry name" value="Tetracyclin repressor-like, C-terminal domain"/>
    <property type="match status" value="1"/>
</dbReference>
<dbReference type="InterPro" id="IPR041678">
    <property type="entry name" value="TetR_C_16"/>
</dbReference>
<dbReference type="Pfam" id="PF00440">
    <property type="entry name" value="TetR_N"/>
    <property type="match status" value="1"/>
</dbReference>
<dbReference type="AlphaFoldDB" id="A0A839E1W7"/>
<evidence type="ECO:0000313" key="7">
    <source>
        <dbReference type="Proteomes" id="UP000569329"/>
    </source>
</evidence>
<dbReference type="PANTHER" id="PTHR30055">
    <property type="entry name" value="HTH-TYPE TRANSCRIPTIONAL REGULATOR RUTR"/>
    <property type="match status" value="1"/>
</dbReference>
<dbReference type="EMBL" id="JACGWZ010000003">
    <property type="protein sequence ID" value="MBA8825401.1"/>
    <property type="molecule type" value="Genomic_DNA"/>
</dbReference>
<dbReference type="Gene3D" id="1.10.10.60">
    <property type="entry name" value="Homeodomain-like"/>
    <property type="match status" value="1"/>
</dbReference>
<dbReference type="Pfam" id="PF17920">
    <property type="entry name" value="TetR_C_16"/>
    <property type="match status" value="1"/>
</dbReference>
<dbReference type="PROSITE" id="PS50977">
    <property type="entry name" value="HTH_TETR_2"/>
    <property type="match status" value="1"/>
</dbReference>
<reference evidence="6 7" key="1">
    <citation type="submission" date="2020-07" db="EMBL/GenBank/DDBJ databases">
        <title>Sequencing the genomes of 1000 actinobacteria strains.</title>
        <authorList>
            <person name="Klenk H.-P."/>
        </authorList>
    </citation>
    <scope>NUCLEOTIDE SEQUENCE [LARGE SCALE GENOMIC DNA]</scope>
    <source>
        <strain evidence="6 7">DSM 45975</strain>
    </source>
</reference>
<dbReference type="SUPFAM" id="SSF46689">
    <property type="entry name" value="Homeodomain-like"/>
    <property type="match status" value="1"/>
</dbReference>
<gene>
    <name evidence="6" type="ORF">FHX42_002752</name>
</gene>
<dbReference type="InterPro" id="IPR009057">
    <property type="entry name" value="Homeodomain-like_sf"/>
</dbReference>
<dbReference type="PROSITE" id="PS01081">
    <property type="entry name" value="HTH_TETR_1"/>
    <property type="match status" value="1"/>
</dbReference>